<accession>A0A9Q4IH33</accession>
<sequence>MKVRSYQDIGYDFLVPESFSATMLPEWRLASFSLVLPIPEAASLTADGKPFDLGARGWAYGRDKGLRTVENPMWDHSRGVFRKPDEREGYYGDIIVEGGRPYYNDARNRFLEPVHDAVGAGSVDADVKRTADSRPHANREVFDHSELDEVVAANRRRRQAHAPVTEERDLADAGWDPAIAAHHFAFDEVPNETAFELVNYDNQVAWEDQVRGARGSHGTATLRLMSAEVLQFHDLHLTNLAAKVPEPAHVVSDFLVLNVVAENLSSATLGFLSAALTKPRNSVQFYDRAGDYDYSPPQLFALTKFVNIAVREIDSALGRETSMKLSTSGGLVATCEGDCSSTFTLPAPQRVAMAIPNPAKPQSVLDTLSEGNNGSVPSRIDAPFVLDDPDSTWKWHEQWAWQILTGADSYPEQVPLQTPEALSGFVAAKLSSWTVMTSESGVGMVRSKSASREGMRYWSLANTRFVDLVMLQMRAQAGETHLRKSLKIIGDSAAHTSRADGAAGTEQVQRQALQADLERLEKLQLDHIEIRDKLWFRRVPGRDIDTRVLKGLQRATGFDQLRDDFDTKVKSRQGVIRTQFEQVSGEIAEAEAKRSEAMNLILGFVAAAIGAPDWAEAAGWEGLWGNLGMGLIIFVLMFALVWALQAMFRKATKQGRHLRFVEE</sequence>
<evidence type="ECO:0000313" key="3">
    <source>
        <dbReference type="Proteomes" id="UP001071110"/>
    </source>
</evidence>
<dbReference type="Proteomes" id="UP001071110">
    <property type="component" value="Unassembled WGS sequence"/>
</dbReference>
<keyword evidence="3" id="KW-1185">Reference proteome</keyword>
<evidence type="ECO:0000256" key="1">
    <source>
        <dbReference type="SAM" id="Phobius"/>
    </source>
</evidence>
<comment type="caution">
    <text evidence="2">The sequence shown here is derived from an EMBL/GenBank/DDBJ whole genome shotgun (WGS) entry which is preliminary data.</text>
</comment>
<protein>
    <submittedName>
        <fullName evidence="2">Uncharacterized protein</fullName>
    </submittedName>
</protein>
<keyword evidence="1" id="KW-0812">Transmembrane</keyword>
<dbReference type="RefSeq" id="WP_269027533.1">
    <property type="nucleotide sequence ID" value="NZ_BAABDP010000020.1"/>
</dbReference>
<proteinExistence type="predicted"/>
<reference evidence="2" key="1">
    <citation type="submission" date="2022-08" db="EMBL/GenBank/DDBJ databases">
        <title>Corynebacterium sp. nov., isolated from clinical breast specimens.</title>
        <authorList>
            <person name="Zhang T."/>
        </authorList>
    </citation>
    <scope>NUCLEOTIDE SEQUENCE</scope>
    <source>
        <strain evidence="2">CCUG 57942</strain>
    </source>
</reference>
<evidence type="ECO:0000313" key="2">
    <source>
        <dbReference type="EMBL" id="MCZ2220743.1"/>
    </source>
</evidence>
<organism evidence="2 3">
    <name type="scientific">Corynebacterium pilbarense</name>
    <dbReference type="NCBI Taxonomy" id="1288393"/>
    <lineage>
        <taxon>Bacteria</taxon>
        <taxon>Bacillati</taxon>
        <taxon>Actinomycetota</taxon>
        <taxon>Actinomycetes</taxon>
        <taxon>Mycobacteriales</taxon>
        <taxon>Corynebacteriaceae</taxon>
        <taxon>Corynebacterium</taxon>
    </lineage>
</organism>
<name>A0A9Q4IH33_9CORY</name>
<feature type="transmembrane region" description="Helical" evidence="1">
    <location>
        <begin position="627"/>
        <end position="648"/>
    </location>
</feature>
<keyword evidence="1" id="KW-1133">Transmembrane helix</keyword>
<keyword evidence="1" id="KW-0472">Membrane</keyword>
<dbReference type="AlphaFoldDB" id="A0A9Q4IH33"/>
<gene>
    <name evidence="2" type="ORF">NUW87_05055</name>
</gene>
<dbReference type="EMBL" id="JANRML010000004">
    <property type="protein sequence ID" value="MCZ2220743.1"/>
    <property type="molecule type" value="Genomic_DNA"/>
</dbReference>